<feature type="compositionally biased region" description="Basic residues" evidence="1">
    <location>
        <begin position="8"/>
        <end position="19"/>
    </location>
</feature>
<evidence type="ECO:0000256" key="1">
    <source>
        <dbReference type="SAM" id="MobiDB-lite"/>
    </source>
</evidence>
<evidence type="ECO:0000313" key="2">
    <source>
        <dbReference type="EMBL" id="TFA99950.1"/>
    </source>
</evidence>
<name>A0ABY2GWI1_9HYPO</name>
<reference evidence="2 3" key="1">
    <citation type="submission" date="2018-01" db="EMBL/GenBank/DDBJ databases">
        <title>Genome characterization of the sugarcane-associated fungus Trichoderma ghanense CCMA-1212 and their application in lignocelulose bioconversion.</title>
        <authorList>
            <person name="Steindorff A.S."/>
            <person name="Mendes T.D."/>
            <person name="Vilela E.S.D."/>
            <person name="Rodrigues D.S."/>
            <person name="Formighieri E.F."/>
            <person name="Melo I.S."/>
            <person name="Favaro L.C.L."/>
        </authorList>
    </citation>
    <scope>NUCLEOTIDE SEQUENCE [LARGE SCALE GENOMIC DNA]</scope>
    <source>
        <strain evidence="2 3">CCMA-1212</strain>
    </source>
</reference>
<dbReference type="GeneID" id="300579830"/>
<protein>
    <submittedName>
        <fullName evidence="2">Uncharacterized protein</fullName>
    </submittedName>
</protein>
<feature type="compositionally biased region" description="Polar residues" evidence="1">
    <location>
        <begin position="37"/>
        <end position="47"/>
    </location>
</feature>
<gene>
    <name evidence="2" type="ORF">CCMA1212_008239</name>
</gene>
<evidence type="ECO:0000313" key="3">
    <source>
        <dbReference type="Proteomes" id="UP001642720"/>
    </source>
</evidence>
<sequence>MTGDGCGHRRTSPSSRRPRSQQNLDAIIVAPRRLRKTLSTAQPQPTCKVTWASATKPSPSPTHTHTGSPMKRRQMTAAADGTVAAGQPANHARTLGTPDLRMQKSNGREQQPSPMARLTEGLGQWRPCAGSRGQQLDCVDSLVISGTSPMGSGAAAAACAGWLVGSSCGISVLVALES</sequence>
<accession>A0ABY2GWI1</accession>
<proteinExistence type="predicted"/>
<keyword evidence="3" id="KW-1185">Reference proteome</keyword>
<dbReference type="Proteomes" id="UP001642720">
    <property type="component" value="Unassembled WGS sequence"/>
</dbReference>
<feature type="compositionally biased region" description="Low complexity" evidence="1">
    <location>
        <begin position="52"/>
        <end position="69"/>
    </location>
</feature>
<comment type="caution">
    <text evidence="2">The sequence shown here is derived from an EMBL/GenBank/DDBJ whole genome shotgun (WGS) entry which is preliminary data.</text>
</comment>
<dbReference type="RefSeq" id="XP_073556152.1">
    <property type="nucleotide sequence ID" value="XM_073705380.1"/>
</dbReference>
<dbReference type="EMBL" id="PPTA01000012">
    <property type="protein sequence ID" value="TFA99950.1"/>
    <property type="molecule type" value="Genomic_DNA"/>
</dbReference>
<organism evidence="2 3">
    <name type="scientific">Trichoderma ghanense</name>
    <dbReference type="NCBI Taxonomy" id="65468"/>
    <lineage>
        <taxon>Eukaryota</taxon>
        <taxon>Fungi</taxon>
        <taxon>Dikarya</taxon>
        <taxon>Ascomycota</taxon>
        <taxon>Pezizomycotina</taxon>
        <taxon>Sordariomycetes</taxon>
        <taxon>Hypocreomycetidae</taxon>
        <taxon>Hypocreales</taxon>
        <taxon>Hypocreaceae</taxon>
        <taxon>Trichoderma</taxon>
    </lineage>
</organism>
<feature type="region of interest" description="Disordered" evidence="1">
    <location>
        <begin position="1"/>
        <end position="24"/>
    </location>
</feature>
<feature type="region of interest" description="Disordered" evidence="1">
    <location>
        <begin position="36"/>
        <end position="114"/>
    </location>
</feature>
<feature type="compositionally biased region" description="Polar residues" evidence="1">
    <location>
        <begin position="103"/>
        <end position="113"/>
    </location>
</feature>